<evidence type="ECO:0000313" key="6">
    <source>
        <dbReference type="EMBL" id="KAB2094191.1"/>
    </source>
</evidence>
<protein>
    <recommendedName>
        <fullName evidence="5">Disease resistance N-terminal domain-containing protein</fullName>
    </recommendedName>
</protein>
<evidence type="ECO:0000313" key="7">
    <source>
        <dbReference type="Proteomes" id="UP000327439"/>
    </source>
</evidence>
<dbReference type="GO" id="GO:0000166">
    <property type="term" value="F:nucleotide binding"/>
    <property type="evidence" value="ECO:0007669"/>
    <property type="project" value="UniProtKB-KW"/>
</dbReference>
<dbReference type="OrthoDB" id="2018467at2759"/>
<keyword evidence="1" id="KW-0677">Repeat</keyword>
<sequence>MKHAQKYADRNGNTPAPLKQRRFNKDLEKLQKTLTTIKPVLLDAELKQVDDNHLRVWLQELKDACYDAEDVLDEFEIQALRKQLLKQRSIGKKRHVGPKAQPALGEGDPLLCAEIRGNWQR</sequence>
<proteinExistence type="predicted"/>
<feature type="region of interest" description="Disordered" evidence="4">
    <location>
        <begin position="1"/>
        <end position="24"/>
    </location>
</feature>
<dbReference type="InterPro" id="IPR041118">
    <property type="entry name" value="Rx_N"/>
</dbReference>
<evidence type="ECO:0000256" key="4">
    <source>
        <dbReference type="SAM" id="MobiDB-lite"/>
    </source>
</evidence>
<evidence type="ECO:0000256" key="1">
    <source>
        <dbReference type="ARBA" id="ARBA00022737"/>
    </source>
</evidence>
<accession>A0A5J5WN01</accession>
<evidence type="ECO:0000259" key="5">
    <source>
        <dbReference type="Pfam" id="PF18052"/>
    </source>
</evidence>
<keyword evidence="2" id="KW-0547">Nucleotide-binding</keyword>
<dbReference type="AlphaFoldDB" id="A0A5J5WN01"/>
<dbReference type="GO" id="GO:0006952">
    <property type="term" value="P:defense response"/>
    <property type="evidence" value="ECO:0007669"/>
    <property type="project" value="UniProtKB-KW"/>
</dbReference>
<name>A0A5J5WN01_GOSBA</name>
<gene>
    <name evidence="6" type="ORF">ES319_A02G139400v1</name>
</gene>
<dbReference type="Pfam" id="PF18052">
    <property type="entry name" value="Rx_N"/>
    <property type="match status" value="1"/>
</dbReference>
<keyword evidence="3" id="KW-0611">Plant defense</keyword>
<keyword evidence="7" id="KW-1185">Reference proteome</keyword>
<evidence type="ECO:0000256" key="3">
    <source>
        <dbReference type="ARBA" id="ARBA00022821"/>
    </source>
</evidence>
<dbReference type="Gene3D" id="1.20.5.4130">
    <property type="match status" value="1"/>
</dbReference>
<dbReference type="Proteomes" id="UP000327439">
    <property type="component" value="Chromosome A02"/>
</dbReference>
<evidence type="ECO:0000256" key="2">
    <source>
        <dbReference type="ARBA" id="ARBA00022741"/>
    </source>
</evidence>
<dbReference type="EMBL" id="CM018203">
    <property type="protein sequence ID" value="KAB2094191.1"/>
    <property type="molecule type" value="Genomic_DNA"/>
</dbReference>
<feature type="domain" description="Disease resistance N-terminal" evidence="5">
    <location>
        <begin position="19"/>
        <end position="88"/>
    </location>
</feature>
<reference evidence="7" key="1">
    <citation type="journal article" date="2020" name="Nat. Genet.">
        <title>Genomic diversifications of five Gossypium allopolyploid species and their impact on cotton improvement.</title>
        <authorList>
            <person name="Chen Z.J."/>
            <person name="Sreedasyam A."/>
            <person name="Ando A."/>
            <person name="Song Q."/>
            <person name="De Santiago L.M."/>
            <person name="Hulse-Kemp A.M."/>
            <person name="Ding M."/>
            <person name="Ye W."/>
            <person name="Kirkbride R.C."/>
            <person name="Jenkins J."/>
            <person name="Plott C."/>
            <person name="Lovell J."/>
            <person name="Lin Y.M."/>
            <person name="Vaughn R."/>
            <person name="Liu B."/>
            <person name="Simpson S."/>
            <person name="Scheffler B.E."/>
            <person name="Wen L."/>
            <person name="Saski C.A."/>
            <person name="Grover C.E."/>
            <person name="Hu G."/>
            <person name="Conover J.L."/>
            <person name="Carlson J.W."/>
            <person name="Shu S."/>
            <person name="Boston L.B."/>
            <person name="Williams M."/>
            <person name="Peterson D.G."/>
            <person name="McGee K."/>
            <person name="Jones D.C."/>
            <person name="Wendel J.F."/>
            <person name="Stelly D.M."/>
            <person name="Grimwood J."/>
            <person name="Schmutz J."/>
        </authorList>
    </citation>
    <scope>NUCLEOTIDE SEQUENCE [LARGE SCALE GENOMIC DNA]</scope>
    <source>
        <strain evidence="7">cv. 3-79</strain>
    </source>
</reference>
<organism evidence="6 7">
    <name type="scientific">Gossypium barbadense</name>
    <name type="common">Sea Island cotton</name>
    <name type="synonym">Hibiscus barbadensis</name>
    <dbReference type="NCBI Taxonomy" id="3634"/>
    <lineage>
        <taxon>Eukaryota</taxon>
        <taxon>Viridiplantae</taxon>
        <taxon>Streptophyta</taxon>
        <taxon>Embryophyta</taxon>
        <taxon>Tracheophyta</taxon>
        <taxon>Spermatophyta</taxon>
        <taxon>Magnoliopsida</taxon>
        <taxon>eudicotyledons</taxon>
        <taxon>Gunneridae</taxon>
        <taxon>Pentapetalae</taxon>
        <taxon>rosids</taxon>
        <taxon>malvids</taxon>
        <taxon>Malvales</taxon>
        <taxon>Malvaceae</taxon>
        <taxon>Malvoideae</taxon>
        <taxon>Gossypium</taxon>
    </lineage>
</organism>